<protein>
    <submittedName>
        <fullName evidence="1">Uncharacterized protein</fullName>
    </submittedName>
</protein>
<dbReference type="EMBL" id="UINC01015441">
    <property type="protein sequence ID" value="SVA65022.1"/>
    <property type="molecule type" value="Genomic_DNA"/>
</dbReference>
<proteinExistence type="predicted"/>
<organism evidence="1">
    <name type="scientific">marine metagenome</name>
    <dbReference type="NCBI Taxonomy" id="408172"/>
    <lineage>
        <taxon>unclassified sequences</taxon>
        <taxon>metagenomes</taxon>
        <taxon>ecological metagenomes</taxon>
    </lineage>
</organism>
<accession>A0A381XKJ2</accession>
<feature type="non-terminal residue" evidence="1">
    <location>
        <position position="1"/>
    </location>
</feature>
<reference evidence="1" key="1">
    <citation type="submission" date="2018-05" db="EMBL/GenBank/DDBJ databases">
        <authorList>
            <person name="Lanie J.A."/>
            <person name="Ng W.-L."/>
            <person name="Kazmierczak K.M."/>
            <person name="Andrzejewski T.M."/>
            <person name="Davidsen T.M."/>
            <person name="Wayne K.J."/>
            <person name="Tettelin H."/>
            <person name="Glass J.I."/>
            <person name="Rusch D."/>
            <person name="Podicherti R."/>
            <person name="Tsui H.-C.T."/>
            <person name="Winkler M.E."/>
        </authorList>
    </citation>
    <scope>NUCLEOTIDE SEQUENCE</scope>
</reference>
<gene>
    <name evidence="1" type="ORF">METZ01_LOCUS117876</name>
</gene>
<dbReference type="AlphaFoldDB" id="A0A381XKJ2"/>
<evidence type="ECO:0000313" key="1">
    <source>
        <dbReference type="EMBL" id="SVA65022.1"/>
    </source>
</evidence>
<name>A0A381XKJ2_9ZZZZ</name>
<sequence>VVTPNLVVSFSFFPNLKIKVPLISLNVLGMYTELLACNFEMPTMLNLPDPPSPTALQDFSA</sequence>